<dbReference type="InterPro" id="IPR050922">
    <property type="entry name" value="LytR/CpsA/Psr_CW_biosynth"/>
</dbReference>
<feature type="transmembrane region" description="Helical" evidence="2">
    <location>
        <begin position="63"/>
        <end position="86"/>
    </location>
</feature>
<dbReference type="Proteomes" id="UP000824089">
    <property type="component" value="Unassembled WGS sequence"/>
</dbReference>
<dbReference type="PANTHER" id="PTHR33392:SF6">
    <property type="entry name" value="POLYISOPRENYL-TEICHOIC ACID--PEPTIDOGLYCAN TEICHOIC ACID TRANSFERASE TAGU"/>
    <property type="match status" value="1"/>
</dbReference>
<protein>
    <submittedName>
        <fullName evidence="4">LCP family protein</fullName>
    </submittedName>
</protein>
<organism evidence="4 5">
    <name type="scientific">Candidatus Egerieisoma faecipullorum</name>
    <dbReference type="NCBI Taxonomy" id="2840963"/>
    <lineage>
        <taxon>Bacteria</taxon>
        <taxon>Bacillati</taxon>
        <taxon>Bacillota</taxon>
        <taxon>Clostridia</taxon>
        <taxon>Eubacteriales</taxon>
        <taxon>Clostridiaceae</taxon>
        <taxon>Clostridiaceae incertae sedis</taxon>
        <taxon>Candidatus Egerieisoma</taxon>
    </lineage>
</organism>
<dbReference type="EMBL" id="DVMM01000055">
    <property type="protein sequence ID" value="HIU29199.1"/>
    <property type="molecule type" value="Genomic_DNA"/>
</dbReference>
<evidence type="ECO:0000256" key="2">
    <source>
        <dbReference type="SAM" id="Phobius"/>
    </source>
</evidence>
<feature type="transmembrane region" description="Helical" evidence="2">
    <location>
        <begin position="7"/>
        <end position="29"/>
    </location>
</feature>
<reference evidence="4" key="2">
    <citation type="journal article" date="2021" name="PeerJ">
        <title>Extensive microbial diversity within the chicken gut microbiome revealed by metagenomics and culture.</title>
        <authorList>
            <person name="Gilroy R."/>
            <person name="Ravi A."/>
            <person name="Getino M."/>
            <person name="Pursley I."/>
            <person name="Horton D.L."/>
            <person name="Alikhan N.F."/>
            <person name="Baker D."/>
            <person name="Gharbi K."/>
            <person name="Hall N."/>
            <person name="Watson M."/>
            <person name="Adriaenssens E.M."/>
            <person name="Foster-Nyarko E."/>
            <person name="Jarju S."/>
            <person name="Secka A."/>
            <person name="Antonio M."/>
            <person name="Oren A."/>
            <person name="Chaudhuri R.R."/>
            <person name="La Ragione R."/>
            <person name="Hildebrand F."/>
            <person name="Pallen M.J."/>
        </authorList>
    </citation>
    <scope>NUCLEOTIDE SEQUENCE</scope>
    <source>
        <strain evidence="4">CHK195-4489</strain>
    </source>
</reference>
<dbReference type="AlphaFoldDB" id="A0A9D1L8S1"/>
<keyword evidence="2" id="KW-1133">Transmembrane helix</keyword>
<sequence>MKNLKITGIIGFLFQLIFSVVTVVFVIKLNVLPTFYIFWIVFILTLLLLISGIFIIARSRLRVIIGMVFAFLMSIILAVVSIKYLIPAIGLFNNITNPSSTYKTTYHVLVKKDDDAQKLEDIKDYKIGVEKSHDFEAMKKALDNLAAQFNHTLNVIAYDDYSSMWTAFLGSGETGTILMDTSFYDIYRNSYEEQDDDIENYVRILGDIEVEMTRTGSSGETSAATPSGSLTERPFILYLSGIDVSGSINTRSRSDVNIIMAVNPNTHKILLVTVPRDTYVRFPQTSGFGGTGEQYDKLTHAAIYGENDCAVSIATLEQNVYTGIHIDHWIRVNFTSLEKIVDALGGIEAYSEYSYTSYFTGEEVYFQKGMNYMDGWKALVFCRERKSIPGEEQQRGRNQLEVVKGIFNKATSPSIIVNYNNVLNEIKDNIITDMSMDEITNLIKMQIESNASWTFETASVEVEYVYDYCYSMPSQKLCVGIMDETSRQEAINKINAVMNG</sequence>
<evidence type="ECO:0000259" key="3">
    <source>
        <dbReference type="Pfam" id="PF03816"/>
    </source>
</evidence>
<keyword evidence="2" id="KW-0812">Transmembrane</keyword>
<reference evidence="4" key="1">
    <citation type="submission" date="2020-10" db="EMBL/GenBank/DDBJ databases">
        <authorList>
            <person name="Gilroy R."/>
        </authorList>
    </citation>
    <scope>NUCLEOTIDE SEQUENCE</scope>
    <source>
        <strain evidence="4">CHK195-4489</strain>
    </source>
</reference>
<evidence type="ECO:0000313" key="5">
    <source>
        <dbReference type="Proteomes" id="UP000824089"/>
    </source>
</evidence>
<keyword evidence="2" id="KW-0472">Membrane</keyword>
<comment type="caution">
    <text evidence="4">The sequence shown here is derived from an EMBL/GenBank/DDBJ whole genome shotgun (WGS) entry which is preliminary data.</text>
</comment>
<comment type="similarity">
    <text evidence="1">Belongs to the LytR/CpsA/Psr (LCP) family.</text>
</comment>
<dbReference type="Gene3D" id="3.40.190.10">
    <property type="entry name" value="Periplasmic binding protein-like II"/>
    <property type="match status" value="1"/>
</dbReference>
<dbReference type="InterPro" id="IPR004474">
    <property type="entry name" value="LytR_CpsA_psr"/>
</dbReference>
<dbReference type="PANTHER" id="PTHR33392">
    <property type="entry name" value="POLYISOPRENYL-TEICHOIC ACID--PEPTIDOGLYCAN TEICHOIC ACID TRANSFERASE TAGU"/>
    <property type="match status" value="1"/>
</dbReference>
<dbReference type="Pfam" id="PF03816">
    <property type="entry name" value="LytR_cpsA_psr"/>
    <property type="match status" value="1"/>
</dbReference>
<feature type="transmembrane region" description="Helical" evidence="2">
    <location>
        <begin position="35"/>
        <end position="56"/>
    </location>
</feature>
<dbReference type="Gene3D" id="3.40.630.190">
    <property type="entry name" value="LCP protein"/>
    <property type="match status" value="1"/>
</dbReference>
<proteinExistence type="inferred from homology"/>
<dbReference type="NCBIfam" id="TIGR00350">
    <property type="entry name" value="lytR_cpsA_psr"/>
    <property type="match status" value="1"/>
</dbReference>
<evidence type="ECO:0000256" key="1">
    <source>
        <dbReference type="ARBA" id="ARBA00006068"/>
    </source>
</evidence>
<accession>A0A9D1L8S1</accession>
<name>A0A9D1L8S1_9CLOT</name>
<evidence type="ECO:0000313" key="4">
    <source>
        <dbReference type="EMBL" id="HIU29199.1"/>
    </source>
</evidence>
<feature type="domain" description="Cell envelope-related transcriptional attenuator" evidence="3">
    <location>
        <begin position="253"/>
        <end position="411"/>
    </location>
</feature>
<gene>
    <name evidence="4" type="ORF">IAD50_02755</name>
</gene>